<evidence type="ECO:0008006" key="3">
    <source>
        <dbReference type="Google" id="ProtNLM"/>
    </source>
</evidence>
<proteinExistence type="predicted"/>
<dbReference type="EMBL" id="PQVF01000006">
    <property type="protein sequence ID" value="POY36626.1"/>
    <property type="molecule type" value="Genomic_DNA"/>
</dbReference>
<dbReference type="Proteomes" id="UP000236893">
    <property type="component" value="Unassembled WGS sequence"/>
</dbReference>
<gene>
    <name evidence="1" type="ORF">C3K47_09640</name>
</gene>
<keyword evidence="2" id="KW-1185">Reference proteome</keyword>
<name>A0A2S5A226_9SPHI</name>
<dbReference type="OrthoDB" id="654041at2"/>
<protein>
    <recommendedName>
        <fullName evidence="3">Lipoprotein</fullName>
    </recommendedName>
</protein>
<sequence>MNKNLQLLLFFGAFAFVFTGCIGSKLGSAKQNEDLSAKIKEKSDVIDYALLHQQTVPDLASRGGGASRGLPVAGMAGSVISLATNAVKQMIDNDKKKYTAEYGYALTDLYFYDQLSTTGPFDPIGMQFNSFKLVRTFENNGKQDTAMVAEFELDIENPYSIINNSVFRLRLKDLKINYAKAKVAANSDKLLNVDFEITFNTSYVNAEGQLFKNVELGKFYLFVRKAPLDITKDGYAEYYQRIKGQKLVGQSFIVPRSFGNHIVGNYTSEPSYSQGAYNISIKVKESSKNSFVNQLVIDNSGKLVDALGDQMKKTLK</sequence>
<organism evidence="1 2">
    <name type="scientific">Solitalea longa</name>
    <dbReference type="NCBI Taxonomy" id="2079460"/>
    <lineage>
        <taxon>Bacteria</taxon>
        <taxon>Pseudomonadati</taxon>
        <taxon>Bacteroidota</taxon>
        <taxon>Sphingobacteriia</taxon>
        <taxon>Sphingobacteriales</taxon>
        <taxon>Sphingobacteriaceae</taxon>
        <taxon>Solitalea</taxon>
    </lineage>
</organism>
<dbReference type="RefSeq" id="WP_103788929.1">
    <property type="nucleotide sequence ID" value="NZ_PQVF01000006.1"/>
</dbReference>
<accession>A0A2S5A226</accession>
<reference evidence="1 2" key="1">
    <citation type="submission" date="2018-01" db="EMBL/GenBank/DDBJ databases">
        <authorList>
            <person name="Gaut B.S."/>
            <person name="Morton B.R."/>
            <person name="Clegg M.T."/>
            <person name="Duvall M.R."/>
        </authorList>
    </citation>
    <scope>NUCLEOTIDE SEQUENCE [LARGE SCALE GENOMIC DNA]</scope>
    <source>
        <strain evidence="1 2">HR-AV</strain>
    </source>
</reference>
<dbReference type="PROSITE" id="PS51257">
    <property type="entry name" value="PROKAR_LIPOPROTEIN"/>
    <property type="match status" value="1"/>
</dbReference>
<evidence type="ECO:0000313" key="2">
    <source>
        <dbReference type="Proteomes" id="UP000236893"/>
    </source>
</evidence>
<comment type="caution">
    <text evidence="1">The sequence shown here is derived from an EMBL/GenBank/DDBJ whole genome shotgun (WGS) entry which is preliminary data.</text>
</comment>
<dbReference type="AlphaFoldDB" id="A0A2S5A226"/>
<evidence type="ECO:0000313" key="1">
    <source>
        <dbReference type="EMBL" id="POY36626.1"/>
    </source>
</evidence>